<evidence type="ECO:0000313" key="3">
    <source>
        <dbReference type="Proteomes" id="UP000838878"/>
    </source>
</evidence>
<organism evidence="2 3">
    <name type="scientific">Brenthis ino</name>
    <name type="common">lesser marbled fritillary</name>
    <dbReference type="NCBI Taxonomy" id="405034"/>
    <lineage>
        <taxon>Eukaryota</taxon>
        <taxon>Metazoa</taxon>
        <taxon>Ecdysozoa</taxon>
        <taxon>Arthropoda</taxon>
        <taxon>Hexapoda</taxon>
        <taxon>Insecta</taxon>
        <taxon>Pterygota</taxon>
        <taxon>Neoptera</taxon>
        <taxon>Endopterygota</taxon>
        <taxon>Lepidoptera</taxon>
        <taxon>Glossata</taxon>
        <taxon>Ditrysia</taxon>
        <taxon>Papilionoidea</taxon>
        <taxon>Nymphalidae</taxon>
        <taxon>Heliconiinae</taxon>
        <taxon>Argynnini</taxon>
        <taxon>Brenthis</taxon>
    </lineage>
</organism>
<dbReference type="Pfam" id="PF10545">
    <property type="entry name" value="MADF_DNA_bdg"/>
    <property type="match status" value="1"/>
</dbReference>
<feature type="domain" description="MADF" evidence="1">
    <location>
        <begin position="14"/>
        <end position="107"/>
    </location>
</feature>
<dbReference type="SMART" id="SM00595">
    <property type="entry name" value="MADF"/>
    <property type="match status" value="1"/>
</dbReference>
<evidence type="ECO:0000259" key="1">
    <source>
        <dbReference type="PROSITE" id="PS51029"/>
    </source>
</evidence>
<feature type="non-terminal residue" evidence="2">
    <location>
        <position position="224"/>
    </location>
</feature>
<proteinExistence type="predicted"/>
<dbReference type="PROSITE" id="PS51029">
    <property type="entry name" value="MADF"/>
    <property type="match status" value="1"/>
</dbReference>
<gene>
    <name evidence="2" type="ORF">BINO364_LOCUS12349</name>
</gene>
<dbReference type="OrthoDB" id="8190343at2759"/>
<accession>A0A8J9YI98</accession>
<keyword evidence="3" id="KW-1185">Reference proteome</keyword>
<sequence length="224" mass="25989">MMADGRWDSATNIKFIEAYKQQVCLWDPKNPEYKNREQRYVAYRNIIEAMAIDLTVKFVISKIRSLRNTYNNEMLKSKKSVMNGRNRIYKSKIPWLDSLDFLKNIDSCTRTNTDVLVKQDYHQAPTTLSNVEGNNDLYSQNANYSNRAAKKVKTCAVIETVKAQEKVSTQQLNNTENDEFDSFGNVVAKQLRTLPLEVALESEELILAVLRKQRMKVLKLHENE</sequence>
<reference evidence="2" key="1">
    <citation type="submission" date="2021-12" db="EMBL/GenBank/DDBJ databases">
        <authorList>
            <person name="Martin H S."/>
        </authorList>
    </citation>
    <scope>NUCLEOTIDE SEQUENCE</scope>
</reference>
<dbReference type="PANTHER" id="PTHR21505">
    <property type="entry name" value="MADF DOMAIN-CONTAINING PROTEIN-RELATED"/>
    <property type="match status" value="1"/>
</dbReference>
<dbReference type="Proteomes" id="UP000838878">
    <property type="component" value="Chromosome 6"/>
</dbReference>
<dbReference type="InterPro" id="IPR006578">
    <property type="entry name" value="MADF-dom"/>
</dbReference>
<dbReference type="EMBL" id="OV170226">
    <property type="protein sequence ID" value="CAH0726946.1"/>
    <property type="molecule type" value="Genomic_DNA"/>
</dbReference>
<protein>
    <recommendedName>
        <fullName evidence="1">MADF domain-containing protein</fullName>
    </recommendedName>
</protein>
<evidence type="ECO:0000313" key="2">
    <source>
        <dbReference type="EMBL" id="CAH0726946.1"/>
    </source>
</evidence>
<dbReference type="PANTHER" id="PTHR21505:SF8">
    <property type="entry name" value="DPT-YFP REPRESSOR BY OVEREXPRESSION, ISOFORM D-RELATED"/>
    <property type="match status" value="1"/>
</dbReference>
<name>A0A8J9YI98_9NEOP</name>
<dbReference type="AlphaFoldDB" id="A0A8J9YI98"/>